<accession>A0ABT2TC37</accession>
<gene>
    <name evidence="11" type="primary">holA</name>
    <name evidence="11" type="ORF">OCV51_09330</name>
</gene>
<dbReference type="PANTHER" id="PTHR34388:SF1">
    <property type="entry name" value="DNA POLYMERASE III SUBUNIT DELTA"/>
    <property type="match status" value="1"/>
</dbReference>
<dbReference type="EMBL" id="JAOQJX010000013">
    <property type="protein sequence ID" value="MCU6747850.1"/>
    <property type="molecule type" value="Genomic_DNA"/>
</dbReference>
<keyword evidence="4 11" id="KW-0548">Nucleotidyltransferase</keyword>
<comment type="caution">
    <text evidence="11">The sequence shown here is derived from an EMBL/GenBank/DDBJ whole genome shotgun (WGS) entry which is preliminary data.</text>
</comment>
<dbReference type="NCBIfam" id="TIGR01128">
    <property type="entry name" value="holA"/>
    <property type="match status" value="1"/>
</dbReference>
<feature type="domain" description="DNA polymerase III delta N-terminal" evidence="9">
    <location>
        <begin position="17"/>
        <end position="129"/>
    </location>
</feature>
<dbReference type="EC" id="2.7.7.7" evidence="1"/>
<protein>
    <recommendedName>
        <fullName evidence="2">DNA polymerase III subunit delta</fullName>
        <ecNumber evidence="1">2.7.7.7</ecNumber>
    </recommendedName>
</protein>
<dbReference type="PANTHER" id="PTHR34388">
    <property type="entry name" value="DNA POLYMERASE III SUBUNIT DELTA"/>
    <property type="match status" value="1"/>
</dbReference>
<comment type="similarity">
    <text evidence="7">Belongs to the DNA polymerase HolA subunit family.</text>
</comment>
<dbReference type="InterPro" id="IPR048466">
    <property type="entry name" value="DNA_pol3_delta-like_C"/>
</dbReference>
<dbReference type="Proteomes" id="UP001652394">
    <property type="component" value="Unassembled WGS sequence"/>
</dbReference>
<dbReference type="Gene3D" id="1.20.272.10">
    <property type="match status" value="1"/>
</dbReference>
<dbReference type="InterPro" id="IPR027417">
    <property type="entry name" value="P-loop_NTPase"/>
</dbReference>
<dbReference type="InterPro" id="IPR008921">
    <property type="entry name" value="DNA_pol3_clamp-load_cplx_C"/>
</dbReference>
<evidence type="ECO:0000259" key="9">
    <source>
        <dbReference type="Pfam" id="PF06144"/>
    </source>
</evidence>
<dbReference type="Gene3D" id="1.10.8.60">
    <property type="match status" value="1"/>
</dbReference>
<sequence>MKSLNEDLKTGQFKQIYLLYGEEGYLKKQYKERLTKAMLPEGDTMNYAYYEGKNVDVKEVIDLAETLPFFSERRLLVFENTGFFKSAGADLAEYVKEMPQTSFFLFVESEVDKRSKLYKAVKAKGRIVELSMQDEGTLKRWVAGLVRKENKQISENCIVYFLNKIGTDMENILRELEKLFCYTMERNSITKEDIDAVCVTQMTNHIFDMVNAVAEKKQKKALDLYYELLALKEPPMRILFLLARQYRILFHVKELIGKGYGRKEIAAKAGLHPFAAGKYMEQEKYFKSRELRLIMEDAADIEQRVKTGLLTDHLAVELFLVKYSAGNQKNCKK</sequence>
<evidence type="ECO:0000256" key="5">
    <source>
        <dbReference type="ARBA" id="ARBA00022705"/>
    </source>
</evidence>
<evidence type="ECO:0000256" key="3">
    <source>
        <dbReference type="ARBA" id="ARBA00022679"/>
    </source>
</evidence>
<keyword evidence="12" id="KW-1185">Reference proteome</keyword>
<dbReference type="GO" id="GO:0003887">
    <property type="term" value="F:DNA-directed DNA polymerase activity"/>
    <property type="evidence" value="ECO:0007669"/>
    <property type="project" value="UniProtKB-EC"/>
</dbReference>
<dbReference type="Pfam" id="PF06144">
    <property type="entry name" value="DNA_pol3_delta"/>
    <property type="match status" value="1"/>
</dbReference>
<evidence type="ECO:0000256" key="8">
    <source>
        <dbReference type="ARBA" id="ARBA00049244"/>
    </source>
</evidence>
<dbReference type="InterPro" id="IPR005790">
    <property type="entry name" value="DNA_polIII_delta"/>
</dbReference>
<dbReference type="SUPFAM" id="SSF48019">
    <property type="entry name" value="post-AAA+ oligomerization domain-like"/>
    <property type="match status" value="1"/>
</dbReference>
<dbReference type="SUPFAM" id="SSF52540">
    <property type="entry name" value="P-loop containing nucleoside triphosphate hydrolases"/>
    <property type="match status" value="1"/>
</dbReference>
<evidence type="ECO:0000256" key="6">
    <source>
        <dbReference type="ARBA" id="ARBA00022932"/>
    </source>
</evidence>
<dbReference type="RefSeq" id="WP_059068903.1">
    <property type="nucleotide sequence ID" value="NZ_JAOQJX010000013.1"/>
</dbReference>
<dbReference type="Pfam" id="PF21694">
    <property type="entry name" value="DNA_pol3_delta_C"/>
    <property type="match status" value="1"/>
</dbReference>
<keyword evidence="6" id="KW-0239">DNA-directed DNA polymerase</keyword>
<reference evidence="11 12" key="1">
    <citation type="journal article" date="2021" name="ISME Commun">
        <title>Automated analysis of genomic sequences facilitates high-throughput and comprehensive description of bacteria.</title>
        <authorList>
            <person name="Hitch T.C.A."/>
        </authorList>
    </citation>
    <scope>NUCLEOTIDE SEQUENCE [LARGE SCALE GENOMIC DNA]</scope>
    <source>
        <strain evidence="11 12">H2_18</strain>
    </source>
</reference>
<evidence type="ECO:0000313" key="11">
    <source>
        <dbReference type="EMBL" id="MCU6747850.1"/>
    </source>
</evidence>
<keyword evidence="5" id="KW-0235">DNA replication</keyword>
<evidence type="ECO:0000256" key="2">
    <source>
        <dbReference type="ARBA" id="ARBA00017703"/>
    </source>
</evidence>
<evidence type="ECO:0000313" key="12">
    <source>
        <dbReference type="Proteomes" id="UP001652394"/>
    </source>
</evidence>
<keyword evidence="3 11" id="KW-0808">Transferase</keyword>
<name>A0ABT2TC37_9FIRM</name>
<evidence type="ECO:0000259" key="10">
    <source>
        <dbReference type="Pfam" id="PF21694"/>
    </source>
</evidence>
<comment type="catalytic activity">
    <reaction evidence="8">
        <text>DNA(n) + a 2'-deoxyribonucleoside 5'-triphosphate = DNA(n+1) + diphosphate</text>
        <dbReference type="Rhea" id="RHEA:22508"/>
        <dbReference type="Rhea" id="RHEA-COMP:17339"/>
        <dbReference type="Rhea" id="RHEA-COMP:17340"/>
        <dbReference type="ChEBI" id="CHEBI:33019"/>
        <dbReference type="ChEBI" id="CHEBI:61560"/>
        <dbReference type="ChEBI" id="CHEBI:173112"/>
        <dbReference type="EC" id="2.7.7.7"/>
    </reaction>
</comment>
<evidence type="ECO:0000256" key="7">
    <source>
        <dbReference type="ARBA" id="ARBA00034754"/>
    </source>
</evidence>
<evidence type="ECO:0000256" key="1">
    <source>
        <dbReference type="ARBA" id="ARBA00012417"/>
    </source>
</evidence>
<dbReference type="InterPro" id="IPR010372">
    <property type="entry name" value="DNA_pol3_delta_N"/>
</dbReference>
<dbReference type="Gene3D" id="3.40.50.300">
    <property type="entry name" value="P-loop containing nucleotide triphosphate hydrolases"/>
    <property type="match status" value="1"/>
</dbReference>
<proteinExistence type="inferred from homology"/>
<organism evidence="11 12">
    <name type="scientific">Faecalicatena acetigenes</name>
    <dbReference type="NCBI Taxonomy" id="2981790"/>
    <lineage>
        <taxon>Bacteria</taxon>
        <taxon>Bacillati</taxon>
        <taxon>Bacillota</taxon>
        <taxon>Clostridia</taxon>
        <taxon>Lachnospirales</taxon>
        <taxon>Lachnospiraceae</taxon>
        <taxon>Faecalicatena</taxon>
    </lineage>
</organism>
<feature type="domain" description="DNA polymerase III delta subunit-like C-terminal" evidence="10">
    <location>
        <begin position="204"/>
        <end position="323"/>
    </location>
</feature>
<evidence type="ECO:0000256" key="4">
    <source>
        <dbReference type="ARBA" id="ARBA00022695"/>
    </source>
</evidence>